<evidence type="ECO:0000313" key="4">
    <source>
        <dbReference type="Proteomes" id="UP000294166"/>
    </source>
</evidence>
<name>A0A4Q5KMX7_9GAMM</name>
<reference evidence="3 4" key="1">
    <citation type="submission" date="2019-02" db="EMBL/GenBank/DDBJ databases">
        <title>Genome sequences of Aliivibrio finisterrensis strains from farmed Atlantic salmon.</title>
        <authorList>
            <person name="Bowman J.P."/>
        </authorList>
    </citation>
    <scope>NUCLEOTIDE SEQUENCE [LARGE SCALE GENOMIC DNA]</scope>
    <source>
        <strain evidence="2 4">A21</strain>
        <strain evidence="1 3">A46</strain>
    </source>
</reference>
<dbReference type="PANTHER" id="PTHR40455:SF1">
    <property type="entry name" value="ANTITOXIN HIGA"/>
    <property type="match status" value="1"/>
</dbReference>
<sequence length="125" mass="14287">MNIKPIRTKDDYKAAMARISELTSGDPDALPDIEFDELEILTTLVEAYENVHYKIEAPDPVEAIKFRMEQLGLSDSDLTPILGQRSRVTEILKRKRRLSLTMIRSLNSKLNIPLESLIGEYQLVK</sequence>
<gene>
    <name evidence="2" type="ORF">ERW53_19240</name>
    <name evidence="1" type="ORF">ERW57_17865</name>
</gene>
<dbReference type="InterPro" id="IPR039060">
    <property type="entry name" value="Antitox_HigA"/>
</dbReference>
<keyword evidence="4" id="KW-1185">Reference proteome</keyword>
<dbReference type="RefSeq" id="WP_130049306.1">
    <property type="nucleotide sequence ID" value="NZ_SEZK01000052.1"/>
</dbReference>
<evidence type="ECO:0000313" key="3">
    <source>
        <dbReference type="Proteomes" id="UP000294063"/>
    </source>
</evidence>
<dbReference type="PANTHER" id="PTHR40455">
    <property type="entry name" value="ANTITOXIN HIGA"/>
    <property type="match status" value="1"/>
</dbReference>
<dbReference type="GO" id="GO:0001046">
    <property type="term" value="F:core promoter sequence-specific DNA binding"/>
    <property type="evidence" value="ECO:0007669"/>
    <property type="project" value="TreeGrafter"/>
</dbReference>
<organism evidence="1 3">
    <name type="scientific">Aliivibrio finisterrensis</name>
    <dbReference type="NCBI Taxonomy" id="511998"/>
    <lineage>
        <taxon>Bacteria</taxon>
        <taxon>Pseudomonadati</taxon>
        <taxon>Pseudomonadota</taxon>
        <taxon>Gammaproteobacteria</taxon>
        <taxon>Vibrionales</taxon>
        <taxon>Vibrionaceae</taxon>
        <taxon>Aliivibrio</taxon>
    </lineage>
</organism>
<proteinExistence type="predicted"/>
<dbReference type="EMBL" id="SEZK01000052">
    <property type="protein sequence ID" value="RYU47866.1"/>
    <property type="molecule type" value="Genomic_DNA"/>
</dbReference>
<dbReference type="AlphaFoldDB" id="A0A4Q5KMX7"/>
<accession>A0A4Q5KMX7</accession>
<evidence type="ECO:0000313" key="1">
    <source>
        <dbReference type="EMBL" id="RYU47866.1"/>
    </source>
</evidence>
<dbReference type="Proteomes" id="UP000294166">
    <property type="component" value="Unassembled WGS sequence"/>
</dbReference>
<evidence type="ECO:0000313" key="2">
    <source>
        <dbReference type="EMBL" id="RYU60236.1"/>
    </source>
</evidence>
<comment type="caution">
    <text evidence="1">The sequence shown here is derived from an EMBL/GenBank/DDBJ whole genome shotgun (WGS) entry which is preliminary data.</text>
</comment>
<keyword evidence="1" id="KW-0238">DNA-binding</keyword>
<dbReference type="GO" id="GO:0006355">
    <property type="term" value="P:regulation of DNA-templated transcription"/>
    <property type="evidence" value="ECO:0007669"/>
    <property type="project" value="InterPro"/>
</dbReference>
<dbReference type="EMBL" id="SEZN01000054">
    <property type="protein sequence ID" value="RYU60236.1"/>
    <property type="molecule type" value="Genomic_DNA"/>
</dbReference>
<protein>
    <submittedName>
        <fullName evidence="1">DNA-binding protein</fullName>
    </submittedName>
</protein>
<dbReference type="Proteomes" id="UP000294063">
    <property type="component" value="Unassembled WGS sequence"/>
</dbReference>